<dbReference type="EMBL" id="CP036276">
    <property type="protein sequence ID" value="QDU41747.1"/>
    <property type="molecule type" value="Genomic_DNA"/>
</dbReference>
<keyword evidence="2" id="KW-1185">Reference proteome</keyword>
<sequence length="410" mass="44999">MPDILQNIYDVMSRGKALAATLLIGGIGFLAPQGADAGEFANYYYGQGGCACEAPSCDNGCDNGCGGCEESNDPWKLFSEPVGGFDIGGWTQWGYTSESTGMFNDIPDRFNNHQSWIYAEKVADGSNGWDWGARADLMYGTDSYDTQAFGNNPGRWDYENGWDHGIYGWAMPQAYGEIANGDLSVKFGHFFTLVGYEVVPATGNFFFSHAYTMYNSEPFTHTGALATYKASDDVTLYGGWTLGWDTGFDQFDGGSSFLGGAALGLTDDATLTYILTAGNMGQRGDGYSHSIVLDVNITEKWNYVLQSDLVSFDTGAGQNDEYGINQYLFYTINDQVKLGSRVEWWSSDAGFDHGGQSPVAGGQHSYYEATFGVNYKPIANLIVRPEYRHDWFPHGEYTQDIFGIDAILTF</sequence>
<accession>A0A517ZGY8</accession>
<name>A0A517ZGY8_9PLAN</name>
<evidence type="ECO:0000313" key="1">
    <source>
        <dbReference type="EMBL" id="QDU41747.1"/>
    </source>
</evidence>
<dbReference type="AlphaFoldDB" id="A0A517ZGY8"/>
<protein>
    <recommendedName>
        <fullName evidence="3">Porin</fullName>
    </recommendedName>
</protein>
<dbReference type="InterPro" id="IPR011486">
    <property type="entry name" value="BBP2"/>
</dbReference>
<dbReference type="Proteomes" id="UP000319383">
    <property type="component" value="Chromosome"/>
</dbReference>
<dbReference type="RefSeq" id="WP_197533621.1">
    <property type="nucleotide sequence ID" value="NZ_CP036270.1"/>
</dbReference>
<organism evidence="1 2">
    <name type="scientific">Symmachiella dynata</name>
    <dbReference type="NCBI Taxonomy" id="2527995"/>
    <lineage>
        <taxon>Bacteria</taxon>
        <taxon>Pseudomonadati</taxon>
        <taxon>Planctomycetota</taxon>
        <taxon>Planctomycetia</taxon>
        <taxon>Planctomycetales</taxon>
        <taxon>Planctomycetaceae</taxon>
        <taxon>Symmachiella</taxon>
    </lineage>
</organism>
<evidence type="ECO:0000313" key="2">
    <source>
        <dbReference type="Proteomes" id="UP000319383"/>
    </source>
</evidence>
<dbReference type="KEGG" id="sdyn:Mal52_02010"/>
<dbReference type="Pfam" id="PF07642">
    <property type="entry name" value="BBP2"/>
    <property type="match status" value="1"/>
</dbReference>
<proteinExistence type="predicted"/>
<gene>
    <name evidence="1" type="ORF">Mal52_02010</name>
</gene>
<evidence type="ECO:0008006" key="3">
    <source>
        <dbReference type="Google" id="ProtNLM"/>
    </source>
</evidence>
<reference evidence="1 2" key="1">
    <citation type="submission" date="2019-02" db="EMBL/GenBank/DDBJ databases">
        <title>Deep-cultivation of Planctomycetes and their phenomic and genomic characterization uncovers novel biology.</title>
        <authorList>
            <person name="Wiegand S."/>
            <person name="Jogler M."/>
            <person name="Boedeker C."/>
            <person name="Pinto D."/>
            <person name="Vollmers J."/>
            <person name="Rivas-Marin E."/>
            <person name="Kohn T."/>
            <person name="Peeters S.H."/>
            <person name="Heuer A."/>
            <person name="Rast P."/>
            <person name="Oberbeckmann S."/>
            <person name="Bunk B."/>
            <person name="Jeske O."/>
            <person name="Meyerdierks A."/>
            <person name="Storesund J.E."/>
            <person name="Kallscheuer N."/>
            <person name="Luecker S."/>
            <person name="Lage O.M."/>
            <person name="Pohl T."/>
            <person name="Merkel B.J."/>
            <person name="Hornburger P."/>
            <person name="Mueller R.-W."/>
            <person name="Bruemmer F."/>
            <person name="Labrenz M."/>
            <person name="Spormann A.M."/>
            <person name="Op den Camp H."/>
            <person name="Overmann J."/>
            <person name="Amann R."/>
            <person name="Jetten M.S.M."/>
            <person name="Mascher T."/>
            <person name="Medema M.H."/>
            <person name="Devos D.P."/>
            <person name="Kaster A.-K."/>
            <person name="Ovreas L."/>
            <person name="Rohde M."/>
            <person name="Galperin M.Y."/>
            <person name="Jogler C."/>
        </authorList>
    </citation>
    <scope>NUCLEOTIDE SEQUENCE [LARGE SCALE GENOMIC DNA]</scope>
    <source>
        <strain evidence="1 2">Mal52</strain>
    </source>
</reference>